<sequence length="262" mass="29484">MDLGSIDANLSSYSGAGQYGATITSRSFGTRDVVIEGHILANDKETMDNRKEILQKITAPTGDFYLVVDDYRIRLTANSTIEYSKDWFRNNEYLTSFTIDAVAANPFFETYTPRTANITGWVSDFHFPFYNEVGQRFTTGHRSESKIVDVYNDSEVETGLIISFKAIGGTIVKPKLENVVDNTFIKINATIQSGEEVIINTNYGRKSIINATTKENWLKHLDLNSTWLQMPVGLSSFKFDYEPSSTGTLECNATYLPQRIEV</sequence>
<accession>A0A8S5LN48</accession>
<reference evidence="3" key="1">
    <citation type="journal article" date="2021" name="Proc. Natl. Acad. Sci. U.S.A.">
        <title>A Catalog of Tens of Thousands of Viruses from Human Metagenomes Reveals Hidden Associations with Chronic Diseases.</title>
        <authorList>
            <person name="Tisza M.J."/>
            <person name="Buck C.B."/>
        </authorList>
    </citation>
    <scope>NUCLEOTIDE SEQUENCE</scope>
    <source>
        <strain evidence="3">CtDuC3</strain>
    </source>
</reference>
<feature type="domain" description="Siphovirus-type tail component RIFT-related" evidence="1">
    <location>
        <begin position="11"/>
        <end position="75"/>
    </location>
</feature>
<dbReference type="Pfam" id="PF05709">
    <property type="entry name" value="Sipho_tail"/>
    <property type="match status" value="1"/>
</dbReference>
<organism evidence="3">
    <name type="scientific">Siphoviridae sp. ctDuC3</name>
    <dbReference type="NCBI Taxonomy" id="2827563"/>
    <lineage>
        <taxon>Viruses</taxon>
        <taxon>Duplodnaviria</taxon>
        <taxon>Heunggongvirae</taxon>
        <taxon>Uroviricota</taxon>
        <taxon>Caudoviricetes</taxon>
    </lineage>
</organism>
<dbReference type="EMBL" id="BK015879">
    <property type="protein sequence ID" value="DAD71255.1"/>
    <property type="molecule type" value="Genomic_DNA"/>
</dbReference>
<evidence type="ECO:0000313" key="3">
    <source>
        <dbReference type="EMBL" id="DAD71255.1"/>
    </source>
</evidence>
<evidence type="ECO:0000259" key="1">
    <source>
        <dbReference type="Pfam" id="PF05709"/>
    </source>
</evidence>
<protein>
    <submittedName>
        <fullName evidence="3">Tail protein</fullName>
    </submittedName>
</protein>
<evidence type="ECO:0000259" key="2">
    <source>
        <dbReference type="Pfam" id="PF22768"/>
    </source>
</evidence>
<dbReference type="InterPro" id="IPR054738">
    <property type="entry name" value="Siphovirus-type_tail_C"/>
</dbReference>
<dbReference type="InterPro" id="IPR008841">
    <property type="entry name" value="Siphovirus-type_tail_N"/>
</dbReference>
<proteinExistence type="predicted"/>
<dbReference type="Gene3D" id="2.60.120.860">
    <property type="match status" value="1"/>
</dbReference>
<feature type="domain" description="Siphovirus-type tail component C-terminal" evidence="2">
    <location>
        <begin position="155"/>
        <end position="245"/>
    </location>
</feature>
<name>A0A8S5LN48_9CAUD</name>
<dbReference type="Pfam" id="PF22768">
    <property type="entry name" value="SPP1_Dit"/>
    <property type="match status" value="1"/>
</dbReference>